<dbReference type="SUPFAM" id="SSF52540">
    <property type="entry name" value="P-loop containing nucleoside triphosphate hydrolases"/>
    <property type="match status" value="2"/>
</dbReference>
<proteinExistence type="predicted"/>
<accession>A0A926FBL0</accession>
<dbReference type="FunFam" id="3.40.50.300:FF:000127">
    <property type="entry name" value="Ribose import ATP-binding protein RbsA"/>
    <property type="match status" value="1"/>
</dbReference>
<gene>
    <name evidence="10" type="ORF">H8706_02215</name>
</gene>
<dbReference type="CDD" id="cd03216">
    <property type="entry name" value="ABC_Carb_Monos_I"/>
    <property type="match status" value="1"/>
</dbReference>
<dbReference type="InterPro" id="IPR003593">
    <property type="entry name" value="AAA+_ATPase"/>
</dbReference>
<dbReference type="RefSeq" id="WP_262431336.1">
    <property type="nucleotide sequence ID" value="NZ_JACRTE010000002.1"/>
</dbReference>
<comment type="caution">
    <text evidence="10">The sequence shown here is derived from an EMBL/GenBank/DDBJ whole genome shotgun (WGS) entry which is preliminary data.</text>
</comment>
<reference evidence="10" key="1">
    <citation type="submission" date="2020-08" db="EMBL/GenBank/DDBJ databases">
        <title>Genome public.</title>
        <authorList>
            <person name="Liu C."/>
            <person name="Sun Q."/>
        </authorList>
    </citation>
    <scope>NUCLEOTIDE SEQUENCE</scope>
    <source>
        <strain evidence="10">NSJ-50</strain>
    </source>
</reference>
<dbReference type="AlphaFoldDB" id="A0A926FBL0"/>
<dbReference type="PANTHER" id="PTHR43790:SF4">
    <property type="entry name" value="GUANOSINE IMPORT ATP-BINDING PROTEIN NUPO"/>
    <property type="match status" value="1"/>
</dbReference>
<name>A0A926FBL0_9FIRM</name>
<evidence type="ECO:0000313" key="10">
    <source>
        <dbReference type="EMBL" id="MBC8595687.1"/>
    </source>
</evidence>
<dbReference type="SMART" id="SM00382">
    <property type="entry name" value="AAA"/>
    <property type="match status" value="2"/>
</dbReference>
<protein>
    <submittedName>
        <fullName evidence="10">ABC transporter ATP-binding protein</fullName>
    </submittedName>
</protein>
<evidence type="ECO:0000256" key="2">
    <source>
        <dbReference type="ARBA" id="ARBA00022448"/>
    </source>
</evidence>
<dbReference type="InterPro" id="IPR003439">
    <property type="entry name" value="ABC_transporter-like_ATP-bd"/>
</dbReference>
<evidence type="ECO:0000256" key="7">
    <source>
        <dbReference type="ARBA" id="ARBA00022967"/>
    </source>
</evidence>
<keyword evidence="6 10" id="KW-0067">ATP-binding</keyword>
<dbReference type="Pfam" id="PF00005">
    <property type="entry name" value="ABC_tran"/>
    <property type="match status" value="2"/>
</dbReference>
<dbReference type="PROSITE" id="PS50893">
    <property type="entry name" value="ABC_TRANSPORTER_2"/>
    <property type="match status" value="2"/>
</dbReference>
<dbReference type="GO" id="GO:0005524">
    <property type="term" value="F:ATP binding"/>
    <property type="evidence" value="ECO:0007669"/>
    <property type="project" value="UniProtKB-KW"/>
</dbReference>
<dbReference type="InterPro" id="IPR050107">
    <property type="entry name" value="ABC_carbohydrate_import_ATPase"/>
</dbReference>
<dbReference type="Proteomes" id="UP000647416">
    <property type="component" value="Unassembled WGS sequence"/>
</dbReference>
<keyword evidence="4" id="KW-0677">Repeat</keyword>
<keyword evidence="7" id="KW-1278">Translocase</keyword>
<keyword evidence="8" id="KW-0472">Membrane</keyword>
<evidence type="ECO:0000259" key="9">
    <source>
        <dbReference type="PROSITE" id="PS50893"/>
    </source>
</evidence>
<evidence type="ECO:0000256" key="3">
    <source>
        <dbReference type="ARBA" id="ARBA00022475"/>
    </source>
</evidence>
<evidence type="ECO:0000256" key="8">
    <source>
        <dbReference type="ARBA" id="ARBA00023136"/>
    </source>
</evidence>
<keyword evidence="3" id="KW-1003">Cell membrane</keyword>
<dbReference type="CDD" id="cd03215">
    <property type="entry name" value="ABC_Carb_Monos_II"/>
    <property type="match status" value="1"/>
</dbReference>
<keyword evidence="2" id="KW-0813">Transport</keyword>
<dbReference type="Gene3D" id="3.40.50.300">
    <property type="entry name" value="P-loop containing nucleotide triphosphate hydrolases"/>
    <property type="match status" value="2"/>
</dbReference>
<dbReference type="GO" id="GO:0016887">
    <property type="term" value="F:ATP hydrolysis activity"/>
    <property type="evidence" value="ECO:0007669"/>
    <property type="project" value="InterPro"/>
</dbReference>
<evidence type="ECO:0000256" key="6">
    <source>
        <dbReference type="ARBA" id="ARBA00022840"/>
    </source>
</evidence>
<organism evidence="10 11">
    <name type="scientific">Qingrenia yutianensis</name>
    <dbReference type="NCBI Taxonomy" id="2763676"/>
    <lineage>
        <taxon>Bacteria</taxon>
        <taxon>Bacillati</taxon>
        <taxon>Bacillota</taxon>
        <taxon>Clostridia</taxon>
        <taxon>Eubacteriales</taxon>
        <taxon>Oscillospiraceae</taxon>
        <taxon>Qingrenia</taxon>
    </lineage>
</organism>
<dbReference type="EMBL" id="JACRTE010000002">
    <property type="protein sequence ID" value="MBC8595687.1"/>
    <property type="molecule type" value="Genomic_DNA"/>
</dbReference>
<dbReference type="PANTHER" id="PTHR43790">
    <property type="entry name" value="CARBOHYDRATE TRANSPORT ATP-BINDING PROTEIN MG119-RELATED"/>
    <property type="match status" value="1"/>
</dbReference>
<keyword evidence="5" id="KW-0547">Nucleotide-binding</keyword>
<comment type="subcellular location">
    <subcellularLocation>
        <location evidence="1">Cell membrane</location>
        <topology evidence="1">Peripheral membrane protein</topology>
    </subcellularLocation>
</comment>
<dbReference type="InterPro" id="IPR027417">
    <property type="entry name" value="P-loop_NTPase"/>
</dbReference>
<evidence type="ECO:0000313" key="11">
    <source>
        <dbReference type="Proteomes" id="UP000647416"/>
    </source>
</evidence>
<evidence type="ECO:0000256" key="4">
    <source>
        <dbReference type="ARBA" id="ARBA00022737"/>
    </source>
</evidence>
<evidence type="ECO:0000256" key="5">
    <source>
        <dbReference type="ARBA" id="ARBA00022741"/>
    </source>
</evidence>
<dbReference type="GO" id="GO:0005886">
    <property type="term" value="C:plasma membrane"/>
    <property type="evidence" value="ECO:0007669"/>
    <property type="project" value="UniProtKB-SubCell"/>
</dbReference>
<feature type="domain" description="ABC transporter" evidence="9">
    <location>
        <begin position="15"/>
        <end position="248"/>
    </location>
</feature>
<evidence type="ECO:0000256" key="1">
    <source>
        <dbReference type="ARBA" id="ARBA00004202"/>
    </source>
</evidence>
<keyword evidence="11" id="KW-1185">Reference proteome</keyword>
<sequence length="518" mass="57162">MCEETTVSKNNDYAIRLNNITKIFGSTVANDSINLSAKQGEILALLGENGSGKTTLMNILAGIYLPDAGDIEIFGEKVHIRSPKDAIDLGIGMIHQHFKLVDVHSAADNIIMGNKSEGIILKKKRYQKIAEISEKYGLNVDPRKKVYDMSVSEKQTVEILKMLYREAKILILDEPTAVLTPQESRNLFNILRKMRDNGCTVIIITHKLNEVLEISDNVAILRKGKSVATVKTGETDALKLTELMVGKKVTLSIDRPKSEYTGNLLEIHHLTTENDDGVKTLRDVSFSLNKGEILGVAGVAGSGQKELCETIAGLMKVKKGAILYKKENIIGKSPEEIIKIGISMSFIPEDRLGMGLVASMGMADNLLLKRYKEGKTPFVEKKEARRLSKKLIEKLNIKTPGIDTPVRQLSGGNVQKVLLGREIESAPNVLITAYAVRGLDINSSYTVYDNLNEQKKKGTGILYIGEDLDVMLELCDRIMVLCRGRVTGIVDAKDVTKEQIGLLMTDAFGKEEDSDEQD</sequence>
<feature type="domain" description="ABC transporter" evidence="9">
    <location>
        <begin position="265"/>
        <end position="508"/>
    </location>
</feature>